<name>A0A174VC84_FLAPL</name>
<dbReference type="EMBL" id="JAQLWV010000042">
    <property type="protein sequence ID" value="MDB7935358.1"/>
    <property type="molecule type" value="Genomic_DNA"/>
</dbReference>
<evidence type="ECO:0000313" key="2">
    <source>
        <dbReference type="EMBL" id="MSB51128.1"/>
    </source>
</evidence>
<evidence type="ECO:0000313" key="3">
    <source>
        <dbReference type="Proteomes" id="UP000429811"/>
    </source>
</evidence>
<proteinExistence type="predicted"/>
<dbReference type="RefSeq" id="WP_055271484.1">
    <property type="nucleotide sequence ID" value="NZ_CP095094.1"/>
</dbReference>
<dbReference type="Proteomes" id="UP000429811">
    <property type="component" value="Unassembled WGS sequence"/>
</dbReference>
<reference evidence="1" key="2">
    <citation type="submission" date="2023-01" db="EMBL/GenBank/DDBJ databases">
        <title>Human gut microbiome strain richness.</title>
        <authorList>
            <person name="Chen-Liaw A."/>
        </authorList>
    </citation>
    <scope>NUCLEOTIDE SEQUENCE</scope>
    <source>
        <strain evidence="1">1001287st1_F4_1001285I_161205</strain>
    </source>
</reference>
<comment type="caution">
    <text evidence="2">The sequence shown here is derived from an EMBL/GenBank/DDBJ whole genome shotgun (WGS) entry which is preliminary data.</text>
</comment>
<organism evidence="2 3">
    <name type="scientific">Flavonifractor plautii</name>
    <name type="common">Fusobacterium plautii</name>
    <dbReference type="NCBI Taxonomy" id="292800"/>
    <lineage>
        <taxon>Bacteria</taxon>
        <taxon>Bacillati</taxon>
        <taxon>Bacillota</taxon>
        <taxon>Clostridia</taxon>
        <taxon>Eubacteriales</taxon>
        <taxon>Oscillospiraceae</taxon>
        <taxon>Flavonifractor</taxon>
    </lineage>
</organism>
<accession>A0A174VC84</accession>
<gene>
    <name evidence="2" type="ORF">GKE90_20980</name>
    <name evidence="1" type="ORF">PNE06_19920</name>
</gene>
<evidence type="ECO:0000313" key="1">
    <source>
        <dbReference type="EMBL" id="MDB7935358.1"/>
    </source>
</evidence>
<protein>
    <submittedName>
        <fullName evidence="2">Uncharacterized protein</fullName>
    </submittedName>
</protein>
<dbReference type="AlphaFoldDB" id="A0A174VC84"/>
<dbReference type="Proteomes" id="UP001211173">
    <property type="component" value="Unassembled WGS sequence"/>
</dbReference>
<sequence>MEEYLNVYRCFYRVVGQLVARREFLTYQRQTSNSKAYEIAPARSVKELLEEQPLEQAQNMLQVWAAAGLVEAEPEIVVNTTVQGRTVRAIRFQRAAVSLVKDFIY</sequence>
<reference evidence="2 3" key="1">
    <citation type="journal article" date="2019" name="Nat. Med.">
        <title>A library of human gut bacterial isolates paired with longitudinal multiomics data enables mechanistic microbiome research.</title>
        <authorList>
            <person name="Poyet M."/>
            <person name="Groussin M."/>
            <person name="Gibbons S.M."/>
            <person name="Avila-Pacheco J."/>
            <person name="Jiang X."/>
            <person name="Kearney S.M."/>
            <person name="Perrotta A.R."/>
            <person name="Berdy B."/>
            <person name="Zhao S."/>
            <person name="Lieberman T.D."/>
            <person name="Swanson P.K."/>
            <person name="Smith M."/>
            <person name="Roesemann S."/>
            <person name="Alexander J.E."/>
            <person name="Rich S.A."/>
            <person name="Livny J."/>
            <person name="Vlamakis H."/>
            <person name="Clish C."/>
            <person name="Bullock K."/>
            <person name="Deik A."/>
            <person name="Scott J."/>
            <person name="Pierce K.A."/>
            <person name="Xavier R.J."/>
            <person name="Alm E.J."/>
        </authorList>
    </citation>
    <scope>NUCLEOTIDE SEQUENCE [LARGE SCALE GENOMIC DNA]</scope>
    <source>
        <strain evidence="2 3">BIOML-A5</strain>
    </source>
</reference>
<dbReference type="EMBL" id="WKPO01000057">
    <property type="protein sequence ID" value="MSB51128.1"/>
    <property type="molecule type" value="Genomic_DNA"/>
</dbReference>